<dbReference type="AlphaFoldDB" id="A0A212T6R7"/>
<dbReference type="EMBL" id="FYEX01000001">
    <property type="protein sequence ID" value="SNC61753.1"/>
    <property type="molecule type" value="Genomic_DNA"/>
</dbReference>
<reference evidence="1 2" key="1">
    <citation type="submission" date="2017-06" db="EMBL/GenBank/DDBJ databases">
        <authorList>
            <person name="Kim H.J."/>
            <person name="Triplett B.A."/>
        </authorList>
    </citation>
    <scope>NUCLEOTIDE SEQUENCE [LARGE SCALE GENOMIC DNA]</scope>
    <source>
        <strain evidence="1 2">MWH-VicM1</strain>
    </source>
</reference>
<evidence type="ECO:0000313" key="1">
    <source>
        <dbReference type="EMBL" id="SNC61753.1"/>
    </source>
</evidence>
<protein>
    <submittedName>
        <fullName evidence="1">Uncharacterized protein</fullName>
    </submittedName>
</protein>
<gene>
    <name evidence="1" type="ORF">SAMN06295916_0539</name>
</gene>
<dbReference type="Proteomes" id="UP000197215">
    <property type="component" value="Unassembled WGS sequence"/>
</dbReference>
<accession>A0A212T6R7</accession>
<sequence>MEQLLQCNNWDLSSAKNISCELEKFVQDGACVFKNQVIGSSNYSFDEDDGFGMSDSELLISNSFGKITWVDQSQVELGKVYSIVDGQVNLDMNFVFEVFDTWLDYCDKHWDEVTSSAYFPISSIPIDQGLLFYVIGHVYRGIDRADPTYSEDVDVDIALQIGRVLKFCLFYGEHEPHETKIMRMMKIIGKNPDSNNLSIEMMSELSLLNKDVTLKMNDKHYSKFIIDGLKSFSEYSGYPLDKLYTYNAFLLGENSPLAS</sequence>
<proteinExistence type="predicted"/>
<name>A0A212T6R7_9BURK</name>
<dbReference type="RefSeq" id="WP_088812432.1">
    <property type="nucleotide sequence ID" value="NZ_FYEX01000001.1"/>
</dbReference>
<organism evidence="1 2">
    <name type="scientific">Polynucleobacter victoriensis</name>
    <dbReference type="NCBI Taxonomy" id="2049319"/>
    <lineage>
        <taxon>Bacteria</taxon>
        <taxon>Pseudomonadati</taxon>
        <taxon>Pseudomonadota</taxon>
        <taxon>Betaproteobacteria</taxon>
        <taxon>Burkholderiales</taxon>
        <taxon>Burkholderiaceae</taxon>
        <taxon>Polynucleobacter</taxon>
    </lineage>
</organism>
<evidence type="ECO:0000313" key="2">
    <source>
        <dbReference type="Proteomes" id="UP000197215"/>
    </source>
</evidence>
<keyword evidence="2" id="KW-1185">Reference proteome</keyword>